<accession>A0ABX1NYU9</accession>
<dbReference type="SUPFAM" id="SSF46689">
    <property type="entry name" value="Homeodomain-like"/>
    <property type="match status" value="1"/>
</dbReference>
<feature type="domain" description="HTH tetR-type" evidence="5">
    <location>
        <begin position="15"/>
        <end position="75"/>
    </location>
</feature>
<feature type="DNA-binding region" description="H-T-H motif" evidence="4">
    <location>
        <begin position="38"/>
        <end position="57"/>
    </location>
</feature>
<organism evidence="6 7">
    <name type="scientific">Aromatoleum bremense</name>
    <dbReference type="NCBI Taxonomy" id="76115"/>
    <lineage>
        <taxon>Bacteria</taxon>
        <taxon>Pseudomonadati</taxon>
        <taxon>Pseudomonadota</taxon>
        <taxon>Betaproteobacteria</taxon>
        <taxon>Rhodocyclales</taxon>
        <taxon>Rhodocyclaceae</taxon>
        <taxon>Aromatoleum</taxon>
    </lineage>
</organism>
<evidence type="ECO:0000259" key="5">
    <source>
        <dbReference type="PROSITE" id="PS50977"/>
    </source>
</evidence>
<dbReference type="PANTHER" id="PTHR30055">
    <property type="entry name" value="HTH-TYPE TRANSCRIPTIONAL REGULATOR RUTR"/>
    <property type="match status" value="1"/>
</dbReference>
<dbReference type="Proteomes" id="UP000633943">
    <property type="component" value="Unassembled WGS sequence"/>
</dbReference>
<keyword evidence="3" id="KW-0804">Transcription</keyword>
<evidence type="ECO:0000256" key="3">
    <source>
        <dbReference type="ARBA" id="ARBA00023163"/>
    </source>
</evidence>
<evidence type="ECO:0000313" key="7">
    <source>
        <dbReference type="Proteomes" id="UP000633943"/>
    </source>
</evidence>
<dbReference type="EMBL" id="WTVP01000064">
    <property type="protein sequence ID" value="NMG17196.1"/>
    <property type="molecule type" value="Genomic_DNA"/>
</dbReference>
<evidence type="ECO:0000256" key="4">
    <source>
        <dbReference type="PROSITE-ProRule" id="PRU00335"/>
    </source>
</evidence>
<reference evidence="6 7" key="1">
    <citation type="submission" date="2019-12" db="EMBL/GenBank/DDBJ databases">
        <title>Comparative genomics gives insights into the taxonomy of the Azoarcus-Aromatoleum group and reveals separate origins of nif in the plant-associated Azoarcus and non-plant-associated Aromatoleum sub-groups.</title>
        <authorList>
            <person name="Lafos M."/>
            <person name="Maluk M."/>
            <person name="Batista M."/>
            <person name="Junghare M."/>
            <person name="Carmona M."/>
            <person name="Faoro H."/>
            <person name="Cruz L.M."/>
            <person name="Battistoni F."/>
            <person name="De Souza E."/>
            <person name="Pedrosa F."/>
            <person name="Chen W.-M."/>
            <person name="Poole P.S."/>
            <person name="Dixon R.A."/>
            <person name="James E.K."/>
        </authorList>
    </citation>
    <scope>NUCLEOTIDE SEQUENCE [LARGE SCALE GENOMIC DNA]</scope>
    <source>
        <strain evidence="6 7">PbN1</strain>
    </source>
</reference>
<keyword evidence="7" id="KW-1185">Reference proteome</keyword>
<dbReference type="Pfam" id="PF00440">
    <property type="entry name" value="TetR_N"/>
    <property type="match status" value="1"/>
</dbReference>
<evidence type="ECO:0000313" key="6">
    <source>
        <dbReference type="EMBL" id="NMG17196.1"/>
    </source>
</evidence>
<keyword evidence="1" id="KW-0805">Transcription regulation</keyword>
<gene>
    <name evidence="6" type="ORF">GPA24_16975</name>
</gene>
<comment type="caution">
    <text evidence="6">The sequence shown here is derived from an EMBL/GenBank/DDBJ whole genome shotgun (WGS) entry which is preliminary data.</text>
</comment>
<dbReference type="InterPro" id="IPR009057">
    <property type="entry name" value="Homeodomain-like_sf"/>
</dbReference>
<evidence type="ECO:0000256" key="1">
    <source>
        <dbReference type="ARBA" id="ARBA00023015"/>
    </source>
</evidence>
<dbReference type="InterPro" id="IPR001647">
    <property type="entry name" value="HTH_TetR"/>
</dbReference>
<name>A0ABX1NYU9_9RHOO</name>
<dbReference type="InterPro" id="IPR050109">
    <property type="entry name" value="HTH-type_TetR-like_transc_reg"/>
</dbReference>
<keyword evidence="2 4" id="KW-0238">DNA-binding</keyword>
<dbReference type="PROSITE" id="PS50977">
    <property type="entry name" value="HTH_TETR_2"/>
    <property type="match status" value="1"/>
</dbReference>
<dbReference type="PANTHER" id="PTHR30055:SF234">
    <property type="entry name" value="HTH-TYPE TRANSCRIPTIONAL REGULATOR BETI"/>
    <property type="match status" value="1"/>
</dbReference>
<proteinExistence type="predicted"/>
<evidence type="ECO:0000256" key="2">
    <source>
        <dbReference type="ARBA" id="ARBA00023125"/>
    </source>
</evidence>
<sequence length="85" mass="9514">MTNVTPQTTVVERSAVRREQVISAARKCFEREGLHAATMAHIAAEAGMGVGHNYHYFDSREGTQINDGFLLYLNLAQGAWRWTCT</sequence>
<protein>
    <submittedName>
        <fullName evidence="6">TetR family transcriptional regulator</fullName>
    </submittedName>
</protein>
<dbReference type="RefSeq" id="WP_169203736.1">
    <property type="nucleotide sequence ID" value="NZ_CP059467.1"/>
</dbReference>
<dbReference type="Gene3D" id="1.10.357.10">
    <property type="entry name" value="Tetracycline Repressor, domain 2"/>
    <property type="match status" value="1"/>
</dbReference>